<reference evidence="1" key="1">
    <citation type="submission" date="2022-04" db="EMBL/GenBank/DDBJ databases">
        <title>Genome of the entomopathogenic fungus Entomophthora muscae.</title>
        <authorList>
            <person name="Elya C."/>
            <person name="Lovett B.R."/>
            <person name="Lee E."/>
            <person name="Macias A.M."/>
            <person name="Hajek A.E."/>
            <person name="De Bivort B.L."/>
            <person name="Kasson M.T."/>
            <person name="De Fine Licht H.H."/>
            <person name="Stajich J.E."/>
        </authorList>
    </citation>
    <scope>NUCLEOTIDE SEQUENCE</scope>
    <source>
        <strain evidence="1">Berkeley</strain>
    </source>
</reference>
<sequence length="228" mass="23813">MGMFSILDKSNPPKKGLAGNNISVREALTGSKMVALLFLRRHWVPNPALRWAWIFLGGPNNFGSASDIITGAGSNLMIKFGPWGLSPASSAAITSTGVGPGSWHQSGDYLGPFSVAIRDFKPSLDPGTQINLFMGPGFDLGPMAIGNCGGRPKGQVYPPSVVARASRACLQLLGCSTVGGPDTPAQANVSRPWCITPKGSTLCKMCLPQTASVSFSSPIIVPTGKRKA</sequence>
<comment type="caution">
    <text evidence="1">The sequence shown here is derived from an EMBL/GenBank/DDBJ whole genome shotgun (WGS) entry which is preliminary data.</text>
</comment>
<evidence type="ECO:0000313" key="2">
    <source>
        <dbReference type="Proteomes" id="UP001165960"/>
    </source>
</evidence>
<organism evidence="1 2">
    <name type="scientific">Entomophthora muscae</name>
    <dbReference type="NCBI Taxonomy" id="34485"/>
    <lineage>
        <taxon>Eukaryota</taxon>
        <taxon>Fungi</taxon>
        <taxon>Fungi incertae sedis</taxon>
        <taxon>Zoopagomycota</taxon>
        <taxon>Entomophthoromycotina</taxon>
        <taxon>Entomophthoromycetes</taxon>
        <taxon>Entomophthorales</taxon>
        <taxon>Entomophthoraceae</taxon>
        <taxon>Entomophthora</taxon>
    </lineage>
</organism>
<gene>
    <name evidence="1" type="ORF">DSO57_1015830</name>
</gene>
<accession>A0ACC2TGA6</accession>
<evidence type="ECO:0000313" key="1">
    <source>
        <dbReference type="EMBL" id="KAJ9073500.1"/>
    </source>
</evidence>
<proteinExistence type="predicted"/>
<protein>
    <submittedName>
        <fullName evidence="1">Uncharacterized protein</fullName>
    </submittedName>
</protein>
<dbReference type="Proteomes" id="UP001165960">
    <property type="component" value="Unassembled WGS sequence"/>
</dbReference>
<name>A0ACC2TGA6_9FUNG</name>
<dbReference type="EMBL" id="QTSX02002903">
    <property type="protein sequence ID" value="KAJ9073500.1"/>
    <property type="molecule type" value="Genomic_DNA"/>
</dbReference>
<keyword evidence="2" id="KW-1185">Reference proteome</keyword>